<proteinExistence type="predicted"/>
<dbReference type="OrthoDB" id="4068661at2759"/>
<protein>
    <recommendedName>
        <fullName evidence="4">RRM domain-containing protein</fullName>
    </recommendedName>
</protein>
<dbReference type="EMBL" id="HE650826">
    <property type="protein sequence ID" value="CCF58660.1"/>
    <property type="molecule type" value="Genomic_DNA"/>
</dbReference>
<feature type="compositionally biased region" description="Polar residues" evidence="1">
    <location>
        <begin position="98"/>
        <end position="109"/>
    </location>
</feature>
<dbReference type="Proteomes" id="UP000005220">
    <property type="component" value="Chromosome 6"/>
</dbReference>
<dbReference type="InParanoid" id="H2AWB0"/>
<evidence type="ECO:0008006" key="4">
    <source>
        <dbReference type="Google" id="ProtNLM"/>
    </source>
</evidence>
<evidence type="ECO:0000256" key="1">
    <source>
        <dbReference type="SAM" id="MobiDB-lite"/>
    </source>
</evidence>
<feature type="compositionally biased region" description="Low complexity" evidence="1">
    <location>
        <begin position="48"/>
        <end position="60"/>
    </location>
</feature>
<dbReference type="HOGENOM" id="CLU_073672_0_0_1"/>
<dbReference type="GO" id="GO:0003676">
    <property type="term" value="F:nucleic acid binding"/>
    <property type="evidence" value="ECO:0007669"/>
    <property type="project" value="InterPro"/>
</dbReference>
<gene>
    <name evidence="2" type="primary">KAFR0F00630</name>
    <name evidence="2" type="ORF">KAFR_0F00630</name>
</gene>
<accession>H2AWB0</accession>
<dbReference type="SUPFAM" id="SSF54928">
    <property type="entry name" value="RNA-binding domain, RBD"/>
    <property type="match status" value="1"/>
</dbReference>
<evidence type="ECO:0000313" key="2">
    <source>
        <dbReference type="EMBL" id="CCF58660.1"/>
    </source>
</evidence>
<dbReference type="GeneID" id="13884128"/>
<evidence type="ECO:0000313" key="3">
    <source>
        <dbReference type="Proteomes" id="UP000005220"/>
    </source>
</evidence>
<dbReference type="RefSeq" id="XP_003957795.1">
    <property type="nucleotide sequence ID" value="XM_003957746.1"/>
</dbReference>
<dbReference type="InterPro" id="IPR035979">
    <property type="entry name" value="RBD_domain_sf"/>
</dbReference>
<name>H2AWB0_KAZAF</name>
<dbReference type="eggNOG" id="ENOG502S5CR">
    <property type="taxonomic scope" value="Eukaryota"/>
</dbReference>
<dbReference type="AlphaFoldDB" id="H2AWB0"/>
<reference evidence="2 3" key="1">
    <citation type="journal article" date="2011" name="Proc. Natl. Acad. Sci. U.S.A.">
        <title>Evolutionary erosion of yeast sex chromosomes by mating-type switching accidents.</title>
        <authorList>
            <person name="Gordon J.L."/>
            <person name="Armisen D."/>
            <person name="Proux-Wera E."/>
            <person name="Oheigeartaigh S.S."/>
            <person name="Byrne K.P."/>
            <person name="Wolfe K.H."/>
        </authorList>
    </citation>
    <scope>NUCLEOTIDE SEQUENCE [LARGE SCALE GENOMIC DNA]</scope>
    <source>
        <strain evidence="3">ATCC 22294 / BCRC 22015 / CBS 2517 / CECT 1963 / NBRC 1671 / NRRL Y-8276</strain>
    </source>
</reference>
<dbReference type="GO" id="GO:0005634">
    <property type="term" value="C:nucleus"/>
    <property type="evidence" value="ECO:0007669"/>
    <property type="project" value="EnsemblFungi"/>
</dbReference>
<sequence length="237" mass="26167">MARKSAKSIKSKNVKKSVENRIAKAQVRVKAEKKNEPVNALGETSWASGRGSSEWGTSESTGKEGFKVVKGKLVSENDVGALLREAAKTVQKRKNKRNASISRSSPPAFSFERSNALKNSTKIAKGNNNFSAFFNKKNHLVINTNIDAKNHFLVIYNLAVGVDKQSLKTILQNLARVKIKNIMVRDLPTGSATANVYLQNSTMRELERVKQLFYGASVDGRTIQVNVTTSSEQEFGY</sequence>
<feature type="region of interest" description="Disordered" evidence="1">
    <location>
        <begin position="29"/>
        <end position="62"/>
    </location>
</feature>
<feature type="region of interest" description="Disordered" evidence="1">
    <location>
        <begin position="89"/>
        <end position="109"/>
    </location>
</feature>
<dbReference type="KEGG" id="kaf:KAFR_0F00630"/>
<keyword evidence="3" id="KW-1185">Reference proteome</keyword>
<organism evidence="2 3">
    <name type="scientific">Kazachstania africana (strain ATCC 22294 / BCRC 22015 / CBS 2517 / CECT 1963 / NBRC 1671 / NRRL Y-8276)</name>
    <name type="common">Yeast</name>
    <name type="synonym">Kluyveromyces africanus</name>
    <dbReference type="NCBI Taxonomy" id="1071382"/>
    <lineage>
        <taxon>Eukaryota</taxon>
        <taxon>Fungi</taxon>
        <taxon>Dikarya</taxon>
        <taxon>Ascomycota</taxon>
        <taxon>Saccharomycotina</taxon>
        <taxon>Saccharomycetes</taxon>
        <taxon>Saccharomycetales</taxon>
        <taxon>Saccharomycetaceae</taxon>
        <taxon>Kazachstania</taxon>
    </lineage>
</organism>
<dbReference type="FunCoup" id="H2AWB0">
    <property type="interactions" value="284"/>
</dbReference>
<dbReference type="GO" id="GO:0000022">
    <property type="term" value="P:mitotic spindle elongation"/>
    <property type="evidence" value="ECO:0007669"/>
    <property type="project" value="EnsemblFungi"/>
</dbReference>